<dbReference type="InterPro" id="IPR050330">
    <property type="entry name" value="Bact_OuterMem_StrucFunc"/>
</dbReference>
<name>A0A0Q3KFE1_9HYPH</name>
<evidence type="ECO:0000313" key="7">
    <source>
        <dbReference type="Proteomes" id="UP000051562"/>
    </source>
</evidence>
<dbReference type="Gene3D" id="1.25.40.590">
    <property type="entry name" value="Type IV / VI secretion system, DotU"/>
    <property type="match status" value="1"/>
</dbReference>
<feature type="region of interest" description="Disordered" evidence="2">
    <location>
        <begin position="1"/>
        <end position="78"/>
    </location>
</feature>
<evidence type="ECO:0000313" key="8">
    <source>
        <dbReference type="Proteomes" id="UP000190130"/>
    </source>
</evidence>
<proteinExistence type="predicted"/>
<dbReference type="InterPro" id="IPR006665">
    <property type="entry name" value="OmpA-like"/>
</dbReference>
<keyword evidence="7" id="KW-1185">Reference proteome</keyword>
<dbReference type="InterPro" id="IPR036737">
    <property type="entry name" value="OmpA-like_sf"/>
</dbReference>
<dbReference type="Pfam" id="PF09850">
    <property type="entry name" value="DotU"/>
    <property type="match status" value="1"/>
</dbReference>
<keyword evidence="3" id="KW-1133">Transmembrane helix</keyword>
<dbReference type="PANTHER" id="PTHR30329">
    <property type="entry name" value="STATOR ELEMENT OF FLAGELLAR MOTOR COMPLEX"/>
    <property type="match status" value="1"/>
</dbReference>
<reference evidence="6 8" key="2">
    <citation type="submission" date="2017-02" db="EMBL/GenBank/DDBJ databases">
        <authorList>
            <person name="Peterson S.W."/>
        </authorList>
    </citation>
    <scope>NUCLEOTIDE SEQUENCE [LARGE SCALE GENOMIC DNA]</scope>
    <source>
        <strain evidence="6 8">DSM 9653</strain>
    </source>
</reference>
<feature type="region of interest" description="Disordered" evidence="2">
    <location>
        <begin position="433"/>
        <end position="460"/>
    </location>
</feature>
<evidence type="ECO:0000256" key="2">
    <source>
        <dbReference type="SAM" id="MobiDB-lite"/>
    </source>
</evidence>
<evidence type="ECO:0000313" key="5">
    <source>
        <dbReference type="EMBL" id="KQK28531.1"/>
    </source>
</evidence>
<keyword evidence="3" id="KW-0812">Transmembrane</keyword>
<dbReference type="AlphaFoldDB" id="A0A0Q3KFE1"/>
<evidence type="ECO:0000256" key="3">
    <source>
        <dbReference type="SAM" id="Phobius"/>
    </source>
</evidence>
<dbReference type="EMBL" id="LMAR01000068">
    <property type="protein sequence ID" value="KQK28531.1"/>
    <property type="molecule type" value="Genomic_DNA"/>
</dbReference>
<dbReference type="NCBIfam" id="NF038228">
    <property type="entry name" value="IcmH_DotU_IVB"/>
    <property type="match status" value="1"/>
</dbReference>
<feature type="compositionally biased region" description="Low complexity" evidence="2">
    <location>
        <begin position="27"/>
        <end position="45"/>
    </location>
</feature>
<dbReference type="PROSITE" id="PS51123">
    <property type="entry name" value="OMPA_2"/>
    <property type="match status" value="1"/>
</dbReference>
<gene>
    <name evidence="5" type="ORF">ARD30_21435</name>
    <name evidence="6" type="ORF">SAMN05660750_04571</name>
</gene>
<dbReference type="Gene3D" id="3.30.1330.60">
    <property type="entry name" value="OmpA-like domain"/>
    <property type="match status" value="1"/>
</dbReference>
<keyword evidence="1 3" id="KW-0472">Membrane</keyword>
<dbReference type="GO" id="GO:0016020">
    <property type="term" value="C:membrane"/>
    <property type="evidence" value="ECO:0007669"/>
    <property type="project" value="UniProtKB-UniRule"/>
</dbReference>
<feature type="domain" description="OmpA-like" evidence="4">
    <location>
        <begin position="351"/>
        <end position="471"/>
    </location>
</feature>
<accession>A0A0Q3KFE1</accession>
<dbReference type="PANTHER" id="PTHR30329:SF19">
    <property type="entry name" value="OUTER MEMBRANE PROTEIN, OMPA FAMILY"/>
    <property type="match status" value="1"/>
</dbReference>
<evidence type="ECO:0000259" key="4">
    <source>
        <dbReference type="PROSITE" id="PS51123"/>
    </source>
</evidence>
<dbReference type="CDD" id="cd07185">
    <property type="entry name" value="OmpA_C-like"/>
    <property type="match status" value="1"/>
</dbReference>
<dbReference type="NCBIfam" id="TIGR03349">
    <property type="entry name" value="IV_VI_DotU"/>
    <property type="match status" value="1"/>
</dbReference>
<dbReference type="Proteomes" id="UP000190130">
    <property type="component" value="Unassembled WGS sequence"/>
</dbReference>
<dbReference type="InterPro" id="IPR017733">
    <property type="entry name" value="OmpA-like_dom_proteobacteria"/>
</dbReference>
<reference evidence="5 7" key="1">
    <citation type="submission" date="2015-10" db="EMBL/GenBank/DDBJ databases">
        <title>Draft genome of Bosea thiooxidans.</title>
        <authorList>
            <person name="Wang X."/>
        </authorList>
    </citation>
    <scope>NUCLEOTIDE SEQUENCE [LARGE SCALE GENOMIC DNA]</scope>
    <source>
        <strain evidence="5 7">CGMCC 9174</strain>
    </source>
</reference>
<dbReference type="SUPFAM" id="SSF103088">
    <property type="entry name" value="OmpA-like"/>
    <property type="match status" value="1"/>
</dbReference>
<dbReference type="InterPro" id="IPR017732">
    <property type="entry name" value="T4/T6SS_DotU"/>
</dbReference>
<evidence type="ECO:0000256" key="1">
    <source>
        <dbReference type="PROSITE-ProRule" id="PRU00473"/>
    </source>
</evidence>
<dbReference type="Proteomes" id="UP000051562">
    <property type="component" value="Unassembled WGS sequence"/>
</dbReference>
<sequence>MSDQGSSDPFGRSERTIIRPNPGGRRAALPSAPAAPAATPSSQPQAPSPGVPGTGDEWMSSPPPVPQASPPVADGVPLPRREQLLTPNANPLLRAAGPLLLLLGRMRAGLSNAPFVQLLGQVGDSIEAFEHEVRAAGVSAETARTAKYVLAATADDIVQNIPGDDRHVWTQYSMLSRFFGERTGGIRFFEELDRAKADPSVNYDLLELMHACLALGFQGIHRTSAGGAANLQMIQRNLFETLRRVKQPDPELSPRWRGQAIVAAVAGFKVPVWSVAAIAAVALLGVYFVFRALLSGNAEAAATALLSVHPKGEIGIMRKVFSAPPPPPPPPAQPPKVCAAVQPPIVCLVTPNVIVVRLVGINLFEPAQAAVRAEFQPLIERIASVLEKEGGAIKVVGHTDSVPIRTARFPSNVELSQARAKAVGDVLKTRLSQPDRIGTEGKGADTPIAPNSTADGRAQNRRVEILIQRQS</sequence>
<protein>
    <submittedName>
        <fullName evidence="5">Type IV secretion protein DotU</fullName>
    </submittedName>
    <submittedName>
        <fullName evidence="6">Type VI secretion system protein ImpK</fullName>
    </submittedName>
</protein>
<evidence type="ECO:0000313" key="6">
    <source>
        <dbReference type="EMBL" id="SKC13315.1"/>
    </source>
</evidence>
<dbReference type="STRING" id="53254.SAMN05660750_04571"/>
<feature type="transmembrane region" description="Helical" evidence="3">
    <location>
        <begin position="270"/>
        <end position="290"/>
    </location>
</feature>
<dbReference type="OrthoDB" id="345640at2"/>
<dbReference type="RefSeq" id="WP_055730166.1">
    <property type="nucleotide sequence ID" value="NZ_FUYX01000017.1"/>
</dbReference>
<dbReference type="EMBL" id="FUYX01000017">
    <property type="protein sequence ID" value="SKC13315.1"/>
    <property type="molecule type" value="Genomic_DNA"/>
</dbReference>
<dbReference type="Pfam" id="PF00691">
    <property type="entry name" value="OmpA"/>
    <property type="match status" value="1"/>
</dbReference>
<dbReference type="InterPro" id="IPR038522">
    <property type="entry name" value="T4/T6SS_DotU_sf"/>
</dbReference>
<dbReference type="NCBIfam" id="TIGR03350">
    <property type="entry name" value="type_VI_ompA"/>
    <property type="match status" value="1"/>
</dbReference>
<organism evidence="5 7">
    <name type="scientific">Bosea thiooxidans</name>
    <dbReference type="NCBI Taxonomy" id="53254"/>
    <lineage>
        <taxon>Bacteria</taxon>
        <taxon>Pseudomonadati</taxon>
        <taxon>Pseudomonadota</taxon>
        <taxon>Alphaproteobacteria</taxon>
        <taxon>Hyphomicrobiales</taxon>
        <taxon>Boseaceae</taxon>
        <taxon>Bosea</taxon>
    </lineage>
</organism>